<dbReference type="GO" id="GO:0016791">
    <property type="term" value="F:phosphatase activity"/>
    <property type="evidence" value="ECO:0007669"/>
    <property type="project" value="TreeGrafter"/>
</dbReference>
<dbReference type="SUPFAM" id="SSF56784">
    <property type="entry name" value="HAD-like"/>
    <property type="match status" value="1"/>
</dbReference>
<comment type="caution">
    <text evidence="1">The sequence shown here is derived from an EMBL/GenBank/DDBJ whole genome shotgun (WGS) entry which is preliminary data.</text>
</comment>
<dbReference type="InterPro" id="IPR036412">
    <property type="entry name" value="HAD-like_sf"/>
</dbReference>
<proteinExistence type="predicted"/>
<dbReference type="SFLD" id="SFLDS00003">
    <property type="entry name" value="Haloacid_Dehalogenase"/>
    <property type="match status" value="1"/>
</dbReference>
<dbReference type="Proteomes" id="UP000663853">
    <property type="component" value="Unassembled WGS sequence"/>
</dbReference>
<sequence>MSSNTKPQIKYVLFDMDGLLINSEDVYTKVTNDILAPYGKVMTWDIKKELMGKPERAAAETLISSFPGISLTADEYIVRRREAQDLAWPTVQPLPGAHKLISHLVAHKVPIAVATGSQRRNFELKTGHLQDTFGLFGSAVVCGDDAAVKHGKPAPDVFLNAAKQAGFPEVGLGEEPVSEGEKATRAQGLVFEDATSGVIAGKRAGMNVVWIPDPNLAALTTATELGADETLRSLEEFVPESWGLPPYPKID</sequence>
<gene>
    <name evidence="1" type="ORF">RDB_LOCUS21684</name>
</gene>
<dbReference type="EMBL" id="CAJMXA010000402">
    <property type="protein sequence ID" value="CAE6429302.1"/>
    <property type="molecule type" value="Genomic_DNA"/>
</dbReference>
<dbReference type="Gene3D" id="1.10.150.240">
    <property type="entry name" value="Putative phosphatase, domain 2"/>
    <property type="match status" value="1"/>
</dbReference>
<dbReference type="InterPro" id="IPR023198">
    <property type="entry name" value="PGP-like_dom2"/>
</dbReference>
<evidence type="ECO:0000313" key="2">
    <source>
        <dbReference type="Proteomes" id="UP000663853"/>
    </source>
</evidence>
<dbReference type="InterPro" id="IPR041492">
    <property type="entry name" value="HAD_2"/>
</dbReference>
<dbReference type="Pfam" id="PF13419">
    <property type="entry name" value="HAD_2"/>
    <property type="match status" value="1"/>
</dbReference>
<accession>A0A8H2XKU6</accession>
<evidence type="ECO:0000313" key="1">
    <source>
        <dbReference type="EMBL" id="CAE6429302.1"/>
    </source>
</evidence>
<dbReference type="Gene3D" id="3.40.50.1000">
    <property type="entry name" value="HAD superfamily/HAD-like"/>
    <property type="match status" value="1"/>
</dbReference>
<dbReference type="InterPro" id="IPR023214">
    <property type="entry name" value="HAD_sf"/>
</dbReference>
<dbReference type="PANTHER" id="PTHR18901:SF38">
    <property type="entry name" value="PSEUDOURIDINE-5'-PHOSPHATASE"/>
    <property type="match status" value="1"/>
</dbReference>
<evidence type="ECO:0008006" key="3">
    <source>
        <dbReference type="Google" id="ProtNLM"/>
    </source>
</evidence>
<dbReference type="PANTHER" id="PTHR18901">
    <property type="entry name" value="2-DEOXYGLUCOSE-6-PHOSPHATE PHOSPHATASE 2"/>
    <property type="match status" value="1"/>
</dbReference>
<dbReference type="FunFam" id="1.10.150.240:FF:000001">
    <property type="entry name" value="Haloacid dehalogenase-like hydrolase domain"/>
    <property type="match status" value="1"/>
</dbReference>
<reference evidence="1" key="1">
    <citation type="submission" date="2021-01" db="EMBL/GenBank/DDBJ databases">
        <authorList>
            <person name="Kaushik A."/>
        </authorList>
    </citation>
    <scope>NUCLEOTIDE SEQUENCE</scope>
    <source>
        <strain evidence="1">AG6-10EEA</strain>
    </source>
</reference>
<dbReference type="SFLD" id="SFLDG01129">
    <property type="entry name" value="C1.5:_HAD__Beta-PGM__Phosphata"/>
    <property type="match status" value="1"/>
</dbReference>
<organism evidence="1 2">
    <name type="scientific">Rhizoctonia solani</name>
    <dbReference type="NCBI Taxonomy" id="456999"/>
    <lineage>
        <taxon>Eukaryota</taxon>
        <taxon>Fungi</taxon>
        <taxon>Dikarya</taxon>
        <taxon>Basidiomycota</taxon>
        <taxon>Agaricomycotina</taxon>
        <taxon>Agaricomycetes</taxon>
        <taxon>Cantharellales</taxon>
        <taxon>Ceratobasidiaceae</taxon>
        <taxon>Rhizoctonia</taxon>
    </lineage>
</organism>
<name>A0A8H2XKU6_9AGAM</name>
<dbReference type="AlphaFoldDB" id="A0A8H2XKU6"/>
<protein>
    <recommendedName>
        <fullName evidence="3">HAD-like protein</fullName>
    </recommendedName>
</protein>